<evidence type="ECO:0000313" key="2">
    <source>
        <dbReference type="EMBL" id="MBB3934431.1"/>
    </source>
</evidence>
<sequence>MAAGRSLERRVLDKDELDLVAQTHHPAIRNLERGDLDALTRRLRERRDRAQAIANRRRGAARRGRGSQEPENSGMRQKAGVLAEALARLNKERTRREHEGAADALQANARRALKLKRANAWRSARRPGAGRTARDGMTPAENEKAGRIGSPMEAGRVSQFMRDAQAARDNRA</sequence>
<dbReference type="OrthoDB" id="7949760at2"/>
<protein>
    <submittedName>
        <fullName evidence="2">Uncharacterized protein</fullName>
    </submittedName>
</protein>
<dbReference type="AlphaFoldDB" id="A0A7W6BM59"/>
<comment type="caution">
    <text evidence="2">The sequence shown here is derived from an EMBL/GenBank/DDBJ whole genome shotgun (WGS) entry which is preliminary data.</text>
</comment>
<keyword evidence="3" id="KW-1185">Reference proteome</keyword>
<feature type="compositionally biased region" description="Basic residues" evidence="1">
    <location>
        <begin position="55"/>
        <end position="65"/>
    </location>
</feature>
<feature type="region of interest" description="Disordered" evidence="1">
    <location>
        <begin position="46"/>
        <end position="79"/>
    </location>
</feature>
<accession>A0A7W6BM59</accession>
<dbReference type="RefSeq" id="WP_090958334.1">
    <property type="nucleotide sequence ID" value="NZ_FOOA01000001.1"/>
</dbReference>
<evidence type="ECO:0000256" key="1">
    <source>
        <dbReference type="SAM" id="MobiDB-lite"/>
    </source>
</evidence>
<proteinExistence type="predicted"/>
<name>A0A7W6BM59_9HYPH</name>
<feature type="region of interest" description="Disordered" evidence="1">
    <location>
        <begin position="120"/>
        <end position="172"/>
    </location>
</feature>
<evidence type="ECO:0000313" key="3">
    <source>
        <dbReference type="Proteomes" id="UP000531216"/>
    </source>
</evidence>
<organism evidence="2 3">
    <name type="scientific">Aureimonas phyllosphaerae</name>
    <dbReference type="NCBI Taxonomy" id="1166078"/>
    <lineage>
        <taxon>Bacteria</taxon>
        <taxon>Pseudomonadati</taxon>
        <taxon>Pseudomonadota</taxon>
        <taxon>Alphaproteobacteria</taxon>
        <taxon>Hyphomicrobiales</taxon>
        <taxon>Aurantimonadaceae</taxon>
        <taxon>Aureimonas</taxon>
    </lineage>
</organism>
<dbReference type="EMBL" id="JACIDO010000001">
    <property type="protein sequence ID" value="MBB3934431.1"/>
    <property type="molecule type" value="Genomic_DNA"/>
</dbReference>
<gene>
    <name evidence="2" type="ORF">GGR05_000542</name>
</gene>
<reference evidence="2 3" key="1">
    <citation type="submission" date="2020-08" db="EMBL/GenBank/DDBJ databases">
        <title>Genomic Encyclopedia of Type Strains, Phase IV (KMG-IV): sequencing the most valuable type-strain genomes for metagenomic binning, comparative biology and taxonomic classification.</title>
        <authorList>
            <person name="Goeker M."/>
        </authorList>
    </citation>
    <scope>NUCLEOTIDE SEQUENCE [LARGE SCALE GENOMIC DNA]</scope>
    <source>
        <strain evidence="2 3">DSM 25024</strain>
    </source>
</reference>
<dbReference type="Proteomes" id="UP000531216">
    <property type="component" value="Unassembled WGS sequence"/>
</dbReference>